<sequence length="233" mass="26285">MKEFAVIFVVVLMASTVYGKQEKNADDNEIQKLVTAFLEQKASSLSVMNDIIEMVDKTKKNCPDLDVKLNATIAEVQKCTEEIKIGPNTICTILKTYVIQCTQPVRELMTSCLPQESKGLPLVLERIFITMIRQACSSTMEEFLEFFNPCQFSKSVSNFSSCQELTTVVESFKNKLPSKEFICSILPIMRNCSKDIHNTTCTNIITKTVFLNLHQALEDNTKDVCRAGKNELN</sequence>
<dbReference type="EMBL" id="OV651823">
    <property type="protein sequence ID" value="CAH1101378.1"/>
    <property type="molecule type" value="Genomic_DNA"/>
</dbReference>
<feature type="chain" id="PRO_5040224907" evidence="1">
    <location>
        <begin position="20"/>
        <end position="233"/>
    </location>
</feature>
<evidence type="ECO:0000313" key="2">
    <source>
        <dbReference type="EMBL" id="CAH1101378.1"/>
    </source>
</evidence>
<proteinExistence type="predicted"/>
<organism evidence="2 3">
    <name type="scientific">Psylliodes chrysocephalus</name>
    <dbReference type="NCBI Taxonomy" id="3402493"/>
    <lineage>
        <taxon>Eukaryota</taxon>
        <taxon>Metazoa</taxon>
        <taxon>Ecdysozoa</taxon>
        <taxon>Arthropoda</taxon>
        <taxon>Hexapoda</taxon>
        <taxon>Insecta</taxon>
        <taxon>Pterygota</taxon>
        <taxon>Neoptera</taxon>
        <taxon>Endopterygota</taxon>
        <taxon>Coleoptera</taxon>
        <taxon>Polyphaga</taxon>
        <taxon>Cucujiformia</taxon>
        <taxon>Chrysomeloidea</taxon>
        <taxon>Chrysomelidae</taxon>
        <taxon>Galerucinae</taxon>
        <taxon>Alticini</taxon>
        <taxon>Psylliodes</taxon>
    </lineage>
</organism>
<keyword evidence="3" id="KW-1185">Reference proteome</keyword>
<feature type="signal peptide" evidence="1">
    <location>
        <begin position="1"/>
        <end position="19"/>
    </location>
</feature>
<accession>A0A9P0CIP7</accession>
<name>A0A9P0CIP7_9CUCU</name>
<gene>
    <name evidence="2" type="ORF">PSYICH_LOCUS2424</name>
</gene>
<dbReference type="Proteomes" id="UP001153636">
    <property type="component" value="Chromosome 11"/>
</dbReference>
<protein>
    <submittedName>
        <fullName evidence="2">Uncharacterized protein</fullName>
    </submittedName>
</protein>
<evidence type="ECO:0000256" key="1">
    <source>
        <dbReference type="SAM" id="SignalP"/>
    </source>
</evidence>
<reference evidence="2" key="1">
    <citation type="submission" date="2022-01" db="EMBL/GenBank/DDBJ databases">
        <authorList>
            <person name="King R."/>
        </authorList>
    </citation>
    <scope>NUCLEOTIDE SEQUENCE</scope>
</reference>
<keyword evidence="1" id="KW-0732">Signal</keyword>
<dbReference type="AlphaFoldDB" id="A0A9P0CIP7"/>
<dbReference type="OrthoDB" id="6712693at2759"/>
<evidence type="ECO:0000313" key="3">
    <source>
        <dbReference type="Proteomes" id="UP001153636"/>
    </source>
</evidence>